<reference evidence="2 3" key="1">
    <citation type="submission" date="2023-10" db="EMBL/GenBank/DDBJ databases">
        <title>Bacteria for the degradation of biodegradable plastic PBAT(Polybutylene adipate terephthalate).</title>
        <authorList>
            <person name="Weon H.-Y."/>
            <person name="Yeon J."/>
        </authorList>
    </citation>
    <scope>NUCLEOTIDE SEQUENCE [LARGE SCALE GENOMIC DNA]</scope>
    <source>
        <strain evidence="2 3">SBD 7-3</strain>
    </source>
</reference>
<feature type="chain" id="PRO_5046212699" description="Caspase family p20 domain-containing protein" evidence="1">
    <location>
        <begin position="23"/>
        <end position="555"/>
    </location>
</feature>
<organism evidence="2 3">
    <name type="scientific">Piscinibacter gummiphilus</name>
    <dbReference type="NCBI Taxonomy" id="946333"/>
    <lineage>
        <taxon>Bacteria</taxon>
        <taxon>Pseudomonadati</taxon>
        <taxon>Pseudomonadota</taxon>
        <taxon>Betaproteobacteria</taxon>
        <taxon>Burkholderiales</taxon>
        <taxon>Sphaerotilaceae</taxon>
        <taxon>Piscinibacter</taxon>
    </lineage>
</organism>
<keyword evidence="3" id="KW-1185">Reference proteome</keyword>
<dbReference type="Proteomes" id="UP001303946">
    <property type="component" value="Chromosome"/>
</dbReference>
<feature type="signal peptide" evidence="1">
    <location>
        <begin position="1"/>
        <end position="22"/>
    </location>
</feature>
<proteinExistence type="predicted"/>
<protein>
    <recommendedName>
        <fullName evidence="4">Caspase family p20 domain-containing protein</fullName>
    </recommendedName>
</protein>
<evidence type="ECO:0000313" key="3">
    <source>
        <dbReference type="Proteomes" id="UP001303946"/>
    </source>
</evidence>
<evidence type="ECO:0008006" key="4">
    <source>
        <dbReference type="Google" id="ProtNLM"/>
    </source>
</evidence>
<dbReference type="RefSeq" id="WP_316703491.1">
    <property type="nucleotide sequence ID" value="NZ_CP136336.1"/>
</dbReference>
<name>A0ABZ0D075_9BURK</name>
<keyword evidence="1" id="KW-0732">Signal</keyword>
<evidence type="ECO:0000313" key="2">
    <source>
        <dbReference type="EMBL" id="WOB10591.1"/>
    </source>
</evidence>
<dbReference type="EMBL" id="CP136336">
    <property type="protein sequence ID" value="WOB10591.1"/>
    <property type="molecule type" value="Genomic_DNA"/>
</dbReference>
<evidence type="ECO:0000256" key="1">
    <source>
        <dbReference type="SAM" id="SignalP"/>
    </source>
</evidence>
<gene>
    <name evidence="2" type="ORF">RXV79_11145</name>
</gene>
<accession>A0ABZ0D075</accession>
<sequence length="555" mass="60663">MLKPAFLLLLWLATAALSPAGAAPAGGKQTVCTVTVNSPDEKEVFRRYLPASKYEFVELVERGRSDWLASSCRAATRCDVLVVSGHFDGDNEFFSDQLDVHEFVTVSELERASCSASCPSLFSQLKEVYLFGCNTLSRHAQSSASAEAVHESVRQRRSLGEANAELKLLGDAGHGQSSRDRMRQLFAGVPVIYGFSSTAPLGPIAADTLERHLRQRKPKIGTGRADPALLRAFSVFSLASAPGAKRGEAAMADRGDMCRFADERVPVAGKLDFVHQLMRRPDGSAMRYLDRIQRLAGSLDEKTRAQPAVARELSEIAHDSATRERFLASQREAAQAPTRVRLVNLARNLGWLDDDQRWQELALMLGELQARKTVGISEIDLACRLNEDGELDGAFSRRVVSGGAADTVAHAAMRACLGSNEGRAQTLDALASAREADVQAAQAYLRRRPIADVAELRRLTQRIVEMPAGDAQVRALEVVGRHYVSDREVLMKLSEQYAKTPSVEVQNAIAGVLIRADRRAIDAAELRQVLSQHRKRPAGRGGEMVDALLSRLENG</sequence>